<gene>
    <name evidence="2" type="ORF">E4U60_001109</name>
</gene>
<dbReference type="Pfam" id="PF24968">
    <property type="entry name" value="DUF7770"/>
    <property type="match status" value="1"/>
</dbReference>
<sequence>MDQNWVQKKFKEHDLQMTVNRIHVCVCRDGANADLEDQTFPPLNHWVIFLEIAHDHSVRMNMTPGGGPEGLQGELEISTKKYMFTDQTIHRLVFPTRGQPKVEDIVKLINANGLQKYDFCSEWEGCRFWVYTFISHLKRVGVIESGSAARTNLSIPYYYLNSLERIHRGARKGTFRST</sequence>
<name>A0A9P7MD58_9HYPO</name>
<evidence type="ECO:0000313" key="2">
    <source>
        <dbReference type="EMBL" id="KAG5938954.1"/>
    </source>
</evidence>
<feature type="domain" description="DUF7770" evidence="1">
    <location>
        <begin position="22"/>
        <end position="175"/>
    </location>
</feature>
<organism evidence="2 3">
    <name type="scientific">Claviceps pazoutovae</name>
    <dbReference type="NCBI Taxonomy" id="1649127"/>
    <lineage>
        <taxon>Eukaryota</taxon>
        <taxon>Fungi</taxon>
        <taxon>Dikarya</taxon>
        <taxon>Ascomycota</taxon>
        <taxon>Pezizomycotina</taxon>
        <taxon>Sordariomycetes</taxon>
        <taxon>Hypocreomycetidae</taxon>
        <taxon>Hypocreales</taxon>
        <taxon>Clavicipitaceae</taxon>
        <taxon>Claviceps</taxon>
    </lineage>
</organism>
<dbReference type="InterPro" id="IPR056672">
    <property type="entry name" value="DUF7770"/>
</dbReference>
<protein>
    <recommendedName>
        <fullName evidence="1">DUF7770 domain-containing protein</fullName>
    </recommendedName>
</protein>
<evidence type="ECO:0000259" key="1">
    <source>
        <dbReference type="Pfam" id="PF24968"/>
    </source>
</evidence>
<keyword evidence="3" id="KW-1185">Reference proteome</keyword>
<accession>A0A9P7MD58</accession>
<reference evidence="2 3" key="1">
    <citation type="journal article" date="2020" name="bioRxiv">
        <title>Whole genome comparisons of ergot fungi reveals the divergence and evolution of species within the genus Claviceps are the result of varying mechanisms driving genome evolution and host range expansion.</title>
        <authorList>
            <person name="Wyka S.A."/>
            <person name="Mondo S.J."/>
            <person name="Liu M."/>
            <person name="Dettman J."/>
            <person name="Nalam V."/>
            <person name="Broders K.D."/>
        </authorList>
    </citation>
    <scope>NUCLEOTIDE SEQUENCE [LARGE SCALE GENOMIC DNA]</scope>
    <source>
        <strain evidence="2 3">CCC 1485</strain>
    </source>
</reference>
<dbReference type="Proteomes" id="UP000706124">
    <property type="component" value="Unassembled WGS sequence"/>
</dbReference>
<evidence type="ECO:0000313" key="3">
    <source>
        <dbReference type="Proteomes" id="UP000706124"/>
    </source>
</evidence>
<proteinExistence type="predicted"/>
<dbReference type="EMBL" id="SRPO01000141">
    <property type="protein sequence ID" value="KAG5938954.1"/>
    <property type="molecule type" value="Genomic_DNA"/>
</dbReference>
<dbReference type="AlphaFoldDB" id="A0A9P7MD58"/>
<comment type="caution">
    <text evidence="2">The sequence shown here is derived from an EMBL/GenBank/DDBJ whole genome shotgun (WGS) entry which is preliminary data.</text>
</comment>
<dbReference type="OrthoDB" id="3527137at2759"/>